<name>A0A8S1N1R9_PARPR</name>
<organism evidence="7 8">
    <name type="scientific">Paramecium primaurelia</name>
    <dbReference type="NCBI Taxonomy" id="5886"/>
    <lineage>
        <taxon>Eukaryota</taxon>
        <taxon>Sar</taxon>
        <taxon>Alveolata</taxon>
        <taxon>Ciliophora</taxon>
        <taxon>Intramacronucleata</taxon>
        <taxon>Oligohymenophorea</taxon>
        <taxon>Peniculida</taxon>
        <taxon>Parameciidae</taxon>
        <taxon>Paramecium</taxon>
    </lineage>
</organism>
<comment type="caution">
    <text evidence="7">The sequence shown here is derived from an EMBL/GenBank/DDBJ whole genome shotgun (WGS) entry which is preliminary data.</text>
</comment>
<gene>
    <name evidence="7" type="ORF">PPRIM_AZ9-3.1.T0700169</name>
</gene>
<feature type="domain" description="RING-type" evidence="6">
    <location>
        <begin position="486"/>
        <end position="530"/>
    </location>
</feature>
<dbReference type="PANTHER" id="PTHR45969:SF69">
    <property type="entry name" value="FINGER DOMAIN PROTEIN, PUTATIVE (AFU_ORTHOLOGUE AFUA_3G12190)-RELATED"/>
    <property type="match status" value="1"/>
</dbReference>
<keyword evidence="5" id="KW-1133">Transmembrane helix</keyword>
<feature type="transmembrane region" description="Helical" evidence="5">
    <location>
        <begin position="291"/>
        <end position="308"/>
    </location>
</feature>
<keyword evidence="5" id="KW-0472">Membrane</keyword>
<feature type="transmembrane region" description="Helical" evidence="5">
    <location>
        <begin position="63"/>
        <end position="89"/>
    </location>
</feature>
<evidence type="ECO:0000256" key="1">
    <source>
        <dbReference type="ARBA" id="ARBA00022723"/>
    </source>
</evidence>
<feature type="transmembrane region" description="Helical" evidence="5">
    <location>
        <begin position="133"/>
        <end position="154"/>
    </location>
</feature>
<feature type="transmembrane region" description="Helical" evidence="5">
    <location>
        <begin position="34"/>
        <end position="57"/>
    </location>
</feature>
<dbReference type="GO" id="GO:0008270">
    <property type="term" value="F:zinc ion binding"/>
    <property type="evidence" value="ECO:0007669"/>
    <property type="project" value="UniProtKB-KW"/>
</dbReference>
<dbReference type="OMA" id="YDIFIEF"/>
<keyword evidence="1" id="KW-0479">Metal-binding</keyword>
<feature type="transmembrane region" description="Helical" evidence="5">
    <location>
        <begin position="377"/>
        <end position="398"/>
    </location>
</feature>
<feature type="transmembrane region" description="Helical" evidence="5">
    <location>
        <begin position="206"/>
        <end position="230"/>
    </location>
</feature>
<dbReference type="PROSITE" id="PS50089">
    <property type="entry name" value="ZF_RING_2"/>
    <property type="match status" value="1"/>
</dbReference>
<evidence type="ECO:0000256" key="4">
    <source>
        <dbReference type="PROSITE-ProRule" id="PRU00175"/>
    </source>
</evidence>
<feature type="transmembrane region" description="Helical" evidence="5">
    <location>
        <begin position="346"/>
        <end position="365"/>
    </location>
</feature>
<evidence type="ECO:0000313" key="7">
    <source>
        <dbReference type="EMBL" id="CAD8083656.1"/>
    </source>
</evidence>
<dbReference type="GO" id="GO:0061630">
    <property type="term" value="F:ubiquitin protein ligase activity"/>
    <property type="evidence" value="ECO:0007669"/>
    <property type="project" value="TreeGrafter"/>
</dbReference>
<sequence>MEIIYPEPDSEQSEYNREQNQVQKQGQCQVKFRLIFYIYKLVLLYLAMNIIFCIFVGNQNNDYNQIIYFCILVIILMVIIIICLLYQYCSFQEAENKVRQINEQTQIEIDANSILYQSTLKFMIAFTNQSKYLWIKIILLYCSLCIIIFISQIYQSQISICMCYDSIENIHKEFIYSELQCILEKDCKITQIETITFPYIKQVIQINWPIIAILMILQIAQIFFMAFSFFQNNRCCSSFKIQEFQHVYNNKQKQKAISFGSFLSGSIIFYSLSKLIVLSLLMILTQNETCYVLVSSNLFYYLMIIIVFNQIKYTINCEQAVEVLCYQNSQILIDSIIFRKNFRNEFFGIGLILCLIFTTIGQLIYKKHKKYTNIMNYDIFIEFDCGIFQFIMLIILIYKYIIYQHCNKFQQLIFQKNNNGSIQEISTNQSSIQNQSQLINSRVQTQPNNNPTLINQQGNLFNQLKLTSQNQSTYMIVKPLTSQMDCMICLEKLEKGSSNVVQLKCHKLHMFHIICITTWFYCHRRCPTCNQEFIID</sequence>
<dbReference type="GO" id="GO:0016567">
    <property type="term" value="P:protein ubiquitination"/>
    <property type="evidence" value="ECO:0007669"/>
    <property type="project" value="TreeGrafter"/>
</dbReference>
<evidence type="ECO:0000256" key="3">
    <source>
        <dbReference type="ARBA" id="ARBA00022833"/>
    </source>
</evidence>
<dbReference type="AlphaFoldDB" id="A0A8S1N1R9"/>
<dbReference type="EMBL" id="CAJJDM010000073">
    <property type="protein sequence ID" value="CAD8083656.1"/>
    <property type="molecule type" value="Genomic_DNA"/>
</dbReference>
<dbReference type="Pfam" id="PF13639">
    <property type="entry name" value="zf-RING_2"/>
    <property type="match status" value="1"/>
</dbReference>
<keyword evidence="5" id="KW-0812">Transmembrane</keyword>
<evidence type="ECO:0000259" key="6">
    <source>
        <dbReference type="PROSITE" id="PS50089"/>
    </source>
</evidence>
<proteinExistence type="predicted"/>
<dbReference type="PANTHER" id="PTHR45969">
    <property type="entry name" value="RING ZINC FINGER PROTEIN-RELATED"/>
    <property type="match status" value="1"/>
</dbReference>
<protein>
    <recommendedName>
        <fullName evidence="6">RING-type domain-containing protein</fullName>
    </recommendedName>
</protein>
<evidence type="ECO:0000256" key="5">
    <source>
        <dbReference type="SAM" id="Phobius"/>
    </source>
</evidence>
<accession>A0A8S1N1R9</accession>
<reference evidence="7" key="1">
    <citation type="submission" date="2021-01" db="EMBL/GenBank/DDBJ databases">
        <authorList>
            <consortium name="Genoscope - CEA"/>
            <person name="William W."/>
        </authorList>
    </citation>
    <scope>NUCLEOTIDE SEQUENCE</scope>
</reference>
<dbReference type="InterPro" id="IPR001841">
    <property type="entry name" value="Znf_RING"/>
</dbReference>
<keyword evidence="2 4" id="KW-0863">Zinc-finger</keyword>
<evidence type="ECO:0000313" key="8">
    <source>
        <dbReference type="Proteomes" id="UP000688137"/>
    </source>
</evidence>
<dbReference type="Proteomes" id="UP000688137">
    <property type="component" value="Unassembled WGS sequence"/>
</dbReference>
<evidence type="ECO:0000256" key="2">
    <source>
        <dbReference type="ARBA" id="ARBA00022771"/>
    </source>
</evidence>
<feature type="transmembrane region" description="Helical" evidence="5">
    <location>
        <begin position="259"/>
        <end position="285"/>
    </location>
</feature>
<keyword evidence="8" id="KW-1185">Reference proteome</keyword>
<keyword evidence="3" id="KW-0862">Zinc</keyword>